<accession>A0ABU9CDF3</accession>
<feature type="signal peptide" evidence="1">
    <location>
        <begin position="1"/>
        <end position="22"/>
    </location>
</feature>
<evidence type="ECO:0008006" key="4">
    <source>
        <dbReference type="Google" id="ProtNLM"/>
    </source>
</evidence>
<dbReference type="RefSeq" id="WP_341400812.1">
    <property type="nucleotide sequence ID" value="NZ_JBBUTI010000019.1"/>
</dbReference>
<dbReference type="EMBL" id="JBBUTI010000019">
    <property type="protein sequence ID" value="MEK8048502.1"/>
    <property type="molecule type" value="Genomic_DNA"/>
</dbReference>
<comment type="caution">
    <text evidence="2">The sequence shown here is derived from an EMBL/GenBank/DDBJ whole genome shotgun (WGS) entry which is preliminary data.</text>
</comment>
<dbReference type="Proteomes" id="UP001379945">
    <property type="component" value="Unassembled WGS sequence"/>
</dbReference>
<name>A0ABU9CDF3_9BURK</name>
<gene>
    <name evidence="2" type="ORF">AACH00_19285</name>
</gene>
<feature type="chain" id="PRO_5045610847" description="Lipocalin-like domain-containing protein" evidence="1">
    <location>
        <begin position="23"/>
        <end position="127"/>
    </location>
</feature>
<evidence type="ECO:0000313" key="3">
    <source>
        <dbReference type="Proteomes" id="UP001379945"/>
    </source>
</evidence>
<sequence length="127" mass="13534">MNRRLFTAAATAIAFTSTKAAAADVVKADVLLGTWDVDLRPNPAAPAYLKSLIVSAVSSGTFSGTFYDAEISEGRINVDWGTVRIAFVTSDGSGPYNHSAVLRDGRLEGLTNSTGRKFLAYWSATKK</sequence>
<reference evidence="2 3" key="1">
    <citation type="submission" date="2024-04" db="EMBL/GenBank/DDBJ databases">
        <title>Novel species of the genus Ideonella isolated from streams.</title>
        <authorList>
            <person name="Lu H."/>
        </authorList>
    </citation>
    <scope>NUCLEOTIDE SEQUENCE [LARGE SCALE GENOMIC DNA]</scope>
    <source>
        <strain evidence="2 3">LYT19W</strain>
    </source>
</reference>
<proteinExistence type="predicted"/>
<protein>
    <recommendedName>
        <fullName evidence="4">Lipocalin-like domain-containing protein</fullName>
    </recommendedName>
</protein>
<keyword evidence="1" id="KW-0732">Signal</keyword>
<keyword evidence="3" id="KW-1185">Reference proteome</keyword>
<organism evidence="2 3">
    <name type="scientific">Ideonella margarita</name>
    <dbReference type="NCBI Taxonomy" id="2984191"/>
    <lineage>
        <taxon>Bacteria</taxon>
        <taxon>Pseudomonadati</taxon>
        <taxon>Pseudomonadota</taxon>
        <taxon>Betaproteobacteria</taxon>
        <taxon>Burkholderiales</taxon>
        <taxon>Sphaerotilaceae</taxon>
        <taxon>Ideonella</taxon>
    </lineage>
</organism>
<evidence type="ECO:0000313" key="2">
    <source>
        <dbReference type="EMBL" id="MEK8048502.1"/>
    </source>
</evidence>
<evidence type="ECO:0000256" key="1">
    <source>
        <dbReference type="SAM" id="SignalP"/>
    </source>
</evidence>